<feature type="domain" description="TadE-like" evidence="2">
    <location>
        <begin position="18"/>
        <end position="60"/>
    </location>
</feature>
<comment type="caution">
    <text evidence="3">The sequence shown here is derived from an EMBL/GenBank/DDBJ whole genome shotgun (WGS) entry which is preliminary data.</text>
</comment>
<keyword evidence="1" id="KW-0812">Transmembrane</keyword>
<dbReference type="Pfam" id="PF07811">
    <property type="entry name" value="TadE"/>
    <property type="match status" value="1"/>
</dbReference>
<organism evidence="3 4">
    <name type="scientific">Rugamonas fusca</name>
    <dbReference type="NCBI Taxonomy" id="2758568"/>
    <lineage>
        <taxon>Bacteria</taxon>
        <taxon>Pseudomonadati</taxon>
        <taxon>Pseudomonadota</taxon>
        <taxon>Betaproteobacteria</taxon>
        <taxon>Burkholderiales</taxon>
        <taxon>Oxalobacteraceae</taxon>
        <taxon>Telluria group</taxon>
        <taxon>Rugamonas</taxon>
    </lineage>
</organism>
<keyword evidence="1" id="KW-1133">Transmembrane helix</keyword>
<dbReference type="RefSeq" id="WP_182219176.1">
    <property type="nucleotide sequence ID" value="NZ_JACEZS010000014.1"/>
</dbReference>
<gene>
    <name evidence="3" type="ORF">H3H36_16415</name>
</gene>
<evidence type="ECO:0000256" key="1">
    <source>
        <dbReference type="SAM" id="Phobius"/>
    </source>
</evidence>
<dbReference type="InterPro" id="IPR012495">
    <property type="entry name" value="TadE-like_dom"/>
</dbReference>
<accession>A0A7W2EJI2</accession>
<keyword evidence="4" id="KW-1185">Reference proteome</keyword>
<keyword evidence="1" id="KW-0472">Membrane</keyword>
<protein>
    <submittedName>
        <fullName evidence="3">Pilus assembly protein</fullName>
    </submittedName>
</protein>
<proteinExistence type="predicted"/>
<dbReference type="Proteomes" id="UP000566711">
    <property type="component" value="Unassembled WGS sequence"/>
</dbReference>
<name>A0A7W2EJI2_9BURK</name>
<feature type="transmembrane region" description="Helical" evidence="1">
    <location>
        <begin position="20"/>
        <end position="39"/>
    </location>
</feature>
<evidence type="ECO:0000313" key="3">
    <source>
        <dbReference type="EMBL" id="MBA5606942.1"/>
    </source>
</evidence>
<sequence>MKTVLPLPALARRARQGGATALEFAIVSTVFLMLLVGMMEMGRMLFYWNTATEATRLGARIAAVCDLNASAIKTKMHAMLDVLPTSAITVSYTPGGCTVETCRYVTVSINSGVSIATYIPGVPLALSLPALSTTLPRESMLSTVGGSPNPMCN</sequence>
<evidence type="ECO:0000313" key="4">
    <source>
        <dbReference type="Proteomes" id="UP000566711"/>
    </source>
</evidence>
<dbReference type="AlphaFoldDB" id="A0A7W2EJI2"/>
<evidence type="ECO:0000259" key="2">
    <source>
        <dbReference type="Pfam" id="PF07811"/>
    </source>
</evidence>
<dbReference type="EMBL" id="JACEZS010000014">
    <property type="protein sequence ID" value="MBA5606942.1"/>
    <property type="molecule type" value="Genomic_DNA"/>
</dbReference>
<reference evidence="3 4" key="1">
    <citation type="submission" date="2020-07" db="EMBL/GenBank/DDBJ databases">
        <title>Novel species isolated from subtropical streams in China.</title>
        <authorList>
            <person name="Lu H."/>
        </authorList>
    </citation>
    <scope>NUCLEOTIDE SEQUENCE [LARGE SCALE GENOMIC DNA]</scope>
    <source>
        <strain evidence="3 4">FT3S</strain>
    </source>
</reference>